<name>A0A976R8N3_9VIRU</name>
<dbReference type="EMBL" id="OM869576">
    <property type="protein sequence ID" value="UPW41323.1"/>
    <property type="molecule type" value="Genomic_DNA"/>
</dbReference>
<evidence type="ECO:0000313" key="1">
    <source>
        <dbReference type="EMBL" id="UPW41323.1"/>
    </source>
</evidence>
<reference evidence="1" key="1">
    <citation type="submission" date="2022-02" db="EMBL/GenBank/DDBJ databases">
        <title>Towards deciphering the DNA virus diversity associated with rodent species in the families Cricetidae and Heteromyidae.</title>
        <authorList>
            <person name="Lund M."/>
            <person name="Larsen B.B."/>
            <person name="Gryseels S."/>
            <person name="Kraberger S."/>
            <person name="Rowsey D.M."/>
            <person name="Steger L."/>
            <person name="Yule K.M."/>
            <person name="Upham N.S."/>
            <person name="Worobey M."/>
            <person name="Van Doorslaer K."/>
            <person name="Varsani A."/>
        </authorList>
    </citation>
    <scope>NUCLEOTIDE SEQUENCE</scope>
    <source>
        <strain evidence="1">UA08Rod_4124</strain>
    </source>
</reference>
<proteinExistence type="predicted"/>
<sequence>MPTHFVEIPKNIGDCLLCKKADVTVSRIYRSLGDDNIDFVIEFSNGAKVTLCLRNIMQYCCSKTCCAGIVFDPLHIIIPFDNYM</sequence>
<protein>
    <submittedName>
        <fullName evidence="1">Uncharacterized protein</fullName>
    </submittedName>
</protein>
<organism evidence="1">
    <name type="scientific">Sigmofec virus UA08Rod_4124</name>
    <dbReference type="NCBI Taxonomy" id="2929395"/>
    <lineage>
        <taxon>Viruses</taxon>
        <taxon>Monodnaviria</taxon>
        <taxon>Sangervirae</taxon>
        <taxon>Phixviricota</taxon>
        <taxon>Malgrandaviricetes</taxon>
        <taxon>Petitvirales</taxon>
        <taxon>Microviridae</taxon>
    </lineage>
</organism>
<accession>A0A976R8N3</accession>